<dbReference type="AlphaFoldDB" id="A0A6A6T4L2"/>
<dbReference type="SUPFAM" id="SSF53335">
    <property type="entry name" value="S-adenosyl-L-methionine-dependent methyltransferases"/>
    <property type="match status" value="1"/>
</dbReference>
<name>A0A6A6T4L2_9PLEO</name>
<evidence type="ECO:0008006" key="3">
    <source>
        <dbReference type="Google" id="ProtNLM"/>
    </source>
</evidence>
<dbReference type="InterPro" id="IPR029063">
    <property type="entry name" value="SAM-dependent_MTases_sf"/>
</dbReference>
<accession>A0A6A6T4L2</accession>
<evidence type="ECO:0000313" key="2">
    <source>
        <dbReference type="Proteomes" id="UP000799324"/>
    </source>
</evidence>
<dbReference type="EMBL" id="MU004356">
    <property type="protein sequence ID" value="KAF2654955.1"/>
    <property type="molecule type" value="Genomic_DNA"/>
</dbReference>
<keyword evidence="2" id="KW-1185">Reference proteome</keyword>
<proteinExistence type="predicted"/>
<protein>
    <recommendedName>
        <fullName evidence="3">S-adenosyl-L-methionine-dependent methyltransferase</fullName>
    </recommendedName>
</protein>
<reference evidence="1" key="1">
    <citation type="journal article" date="2020" name="Stud. Mycol.">
        <title>101 Dothideomycetes genomes: a test case for predicting lifestyles and emergence of pathogens.</title>
        <authorList>
            <person name="Haridas S."/>
            <person name="Albert R."/>
            <person name="Binder M."/>
            <person name="Bloem J."/>
            <person name="Labutti K."/>
            <person name="Salamov A."/>
            <person name="Andreopoulos B."/>
            <person name="Baker S."/>
            <person name="Barry K."/>
            <person name="Bills G."/>
            <person name="Bluhm B."/>
            <person name="Cannon C."/>
            <person name="Castanera R."/>
            <person name="Culley D."/>
            <person name="Daum C."/>
            <person name="Ezra D."/>
            <person name="Gonzalez J."/>
            <person name="Henrissat B."/>
            <person name="Kuo A."/>
            <person name="Liang C."/>
            <person name="Lipzen A."/>
            <person name="Lutzoni F."/>
            <person name="Magnuson J."/>
            <person name="Mondo S."/>
            <person name="Nolan M."/>
            <person name="Ohm R."/>
            <person name="Pangilinan J."/>
            <person name="Park H.-J."/>
            <person name="Ramirez L."/>
            <person name="Alfaro M."/>
            <person name="Sun H."/>
            <person name="Tritt A."/>
            <person name="Yoshinaga Y."/>
            <person name="Zwiers L.-H."/>
            <person name="Turgeon B."/>
            <person name="Goodwin S."/>
            <person name="Spatafora J."/>
            <person name="Crous P."/>
            <person name="Grigoriev I."/>
        </authorList>
    </citation>
    <scope>NUCLEOTIDE SEQUENCE</scope>
    <source>
        <strain evidence="1">CBS 122681</strain>
    </source>
</reference>
<dbReference type="Gene3D" id="3.40.50.150">
    <property type="entry name" value="Vaccinia Virus protein VP39"/>
    <property type="match status" value="1"/>
</dbReference>
<evidence type="ECO:0000313" key="1">
    <source>
        <dbReference type="EMBL" id="KAF2654955.1"/>
    </source>
</evidence>
<organism evidence="1 2">
    <name type="scientific">Lophiostoma macrostomum CBS 122681</name>
    <dbReference type="NCBI Taxonomy" id="1314788"/>
    <lineage>
        <taxon>Eukaryota</taxon>
        <taxon>Fungi</taxon>
        <taxon>Dikarya</taxon>
        <taxon>Ascomycota</taxon>
        <taxon>Pezizomycotina</taxon>
        <taxon>Dothideomycetes</taxon>
        <taxon>Pleosporomycetidae</taxon>
        <taxon>Pleosporales</taxon>
        <taxon>Lophiostomataceae</taxon>
        <taxon>Lophiostoma</taxon>
    </lineage>
</organism>
<dbReference type="Proteomes" id="UP000799324">
    <property type="component" value="Unassembled WGS sequence"/>
</dbReference>
<dbReference type="OrthoDB" id="184880at2759"/>
<gene>
    <name evidence="1" type="ORF">K491DRAFT_693385</name>
</gene>
<sequence length="199" mass="22189">MRHFPATAIRLTIETCVWLRDFASSLASPSSGNHKFVCTDINPADFPKTSSATFEYHMQDVKKAWPQEWKQYFDLVHQRLALSAAGPEAKEVVTSLADLVKPGGWIMFEDPTASVKHETGPTWAKALTIMEDLMAVMGSRVGVIDEVPEWLKELGFINVQEKVFMTKYGALNENEKLAKKGVAHARTTLMGFRSAAKSK</sequence>